<comment type="catalytic activity">
    <reaction evidence="9">
        <text>tRNA(Gln) + L-glutamine + ATP = L-glutaminyl-tRNA(Gln) + AMP + diphosphate</text>
        <dbReference type="Rhea" id="RHEA:20121"/>
        <dbReference type="Rhea" id="RHEA-COMP:9662"/>
        <dbReference type="Rhea" id="RHEA-COMP:9681"/>
        <dbReference type="ChEBI" id="CHEBI:30616"/>
        <dbReference type="ChEBI" id="CHEBI:33019"/>
        <dbReference type="ChEBI" id="CHEBI:58359"/>
        <dbReference type="ChEBI" id="CHEBI:78442"/>
        <dbReference type="ChEBI" id="CHEBI:78521"/>
        <dbReference type="ChEBI" id="CHEBI:456215"/>
        <dbReference type="EC" id="6.1.1.18"/>
    </reaction>
</comment>
<dbReference type="InterPro" id="IPR020059">
    <property type="entry name" value="Glu/Gln-tRNA-synth_Ib_codon-bd"/>
</dbReference>
<keyword evidence="6 10" id="KW-0648">Protein biosynthesis</keyword>
<evidence type="ECO:0000313" key="17">
    <source>
        <dbReference type="Proteomes" id="UP000007264"/>
    </source>
</evidence>
<dbReference type="CDD" id="cd00807">
    <property type="entry name" value="GlnRS_core"/>
    <property type="match status" value="1"/>
</dbReference>
<dbReference type="eggNOG" id="KOG1148">
    <property type="taxonomic scope" value="Eukaryota"/>
</dbReference>
<dbReference type="OrthoDB" id="10250478at2759"/>
<evidence type="ECO:0000256" key="2">
    <source>
        <dbReference type="ARBA" id="ARBA00012836"/>
    </source>
</evidence>
<keyword evidence="7 10" id="KW-0030">Aminoacyl-tRNA synthetase</keyword>
<proteinExistence type="inferred from homology"/>
<dbReference type="GO" id="GO:0009791">
    <property type="term" value="P:post-embryonic development"/>
    <property type="evidence" value="ECO:0007669"/>
    <property type="project" value="UniProtKB-ARBA"/>
</dbReference>
<evidence type="ECO:0000256" key="10">
    <source>
        <dbReference type="RuleBase" id="RU363037"/>
    </source>
</evidence>
<dbReference type="GO" id="GO:0006425">
    <property type="term" value="P:glutaminyl-tRNA aminoacylation"/>
    <property type="evidence" value="ECO:0007669"/>
    <property type="project" value="InterPro"/>
</dbReference>
<evidence type="ECO:0000259" key="14">
    <source>
        <dbReference type="Pfam" id="PF04558"/>
    </source>
</evidence>
<dbReference type="Gene3D" id="1.10.8.1290">
    <property type="entry name" value="Glutaminyl-tRNA synthetase, non-specific RNA binding region part 1, domain 1"/>
    <property type="match status" value="1"/>
</dbReference>
<dbReference type="PROSITE" id="PS00178">
    <property type="entry name" value="AA_TRNA_LIGASE_I"/>
    <property type="match status" value="1"/>
</dbReference>
<dbReference type="Gene3D" id="2.40.240.10">
    <property type="entry name" value="Ribosomal Protein L25, Chain P"/>
    <property type="match status" value="2"/>
</dbReference>
<evidence type="ECO:0000259" key="11">
    <source>
        <dbReference type="Pfam" id="PF00749"/>
    </source>
</evidence>
<dbReference type="RefSeq" id="XP_005649888.1">
    <property type="nucleotide sequence ID" value="XM_005649831.1"/>
</dbReference>
<evidence type="ECO:0000256" key="4">
    <source>
        <dbReference type="ARBA" id="ARBA00022741"/>
    </source>
</evidence>
<dbReference type="GeneID" id="17043626"/>
<dbReference type="Proteomes" id="UP000007264">
    <property type="component" value="Unassembled WGS sequence"/>
</dbReference>
<evidence type="ECO:0000256" key="6">
    <source>
        <dbReference type="ARBA" id="ARBA00022917"/>
    </source>
</evidence>
<keyword evidence="3 10" id="KW-0436">Ligase</keyword>
<protein>
    <recommendedName>
        <fullName evidence="2">glutamine--tRNA ligase</fullName>
        <ecNumber evidence="2">6.1.1.18</ecNumber>
    </recommendedName>
    <alternativeName>
        <fullName evidence="8">Glutaminyl-tRNA synthetase</fullName>
    </alternativeName>
</protein>
<name>I0Z3X5_COCSC</name>
<dbReference type="Gene3D" id="3.40.50.620">
    <property type="entry name" value="HUPs"/>
    <property type="match status" value="1"/>
</dbReference>
<dbReference type="STRING" id="574566.I0Z3X5"/>
<dbReference type="NCBIfam" id="TIGR00440">
    <property type="entry name" value="glnS"/>
    <property type="match status" value="1"/>
</dbReference>
<evidence type="ECO:0000259" key="12">
    <source>
        <dbReference type="Pfam" id="PF03950"/>
    </source>
</evidence>
<dbReference type="FunFam" id="1.10.8.1290:FF:000002">
    <property type="entry name" value="Glutamine--tRNA ligase cytoplasmic"/>
    <property type="match status" value="1"/>
</dbReference>
<feature type="domain" description="Glutaminyl-tRNA synthetase class Ib non-specific RNA-binding" evidence="13">
    <location>
        <begin position="171"/>
        <end position="255"/>
    </location>
</feature>
<evidence type="ECO:0000256" key="8">
    <source>
        <dbReference type="ARBA" id="ARBA00030466"/>
    </source>
</evidence>
<dbReference type="SUPFAM" id="SSF52374">
    <property type="entry name" value="Nucleotidylyl transferase"/>
    <property type="match status" value="1"/>
</dbReference>
<dbReference type="AlphaFoldDB" id="I0Z3X5"/>
<dbReference type="InterPro" id="IPR020056">
    <property type="entry name" value="Rbsml_bL25/Gln-tRNA_synth_N"/>
</dbReference>
<feature type="domain" description="Glutamyl/glutaminyl-tRNA synthetase class Ib catalytic" evidence="11">
    <location>
        <begin position="283"/>
        <end position="587"/>
    </location>
</feature>
<evidence type="ECO:0000256" key="9">
    <source>
        <dbReference type="ARBA" id="ARBA00048270"/>
    </source>
</evidence>
<feature type="domain" description="Glutaminyl-tRNA synthetase class Ib non-specific RNA-binding" evidence="14">
    <location>
        <begin position="12"/>
        <end position="168"/>
    </location>
</feature>
<sequence length="805" mass="90869">MASREEQEKEAERIFLGIGLAEKTAETAVSKKKFRGILLEIIKEAGLENGCDKTRGTLLYSSASTYPDNARAHRSHFLREYISSGKLKSSEQLEAAFKVLSSYGSEPVDWQKLEEAAGVGVVVTPEEIAAAVASVVKANENQLLTERYHTPVGKLLASVKASLKWADGSKVKQELDGQILNLLGPKTEQDLVKPDKKKSKVQSFLAVQEKKPAKENGAVSAKNADTKAEDTEAWRHADPYAHFKHPADNNEVHTIVDFSDGSQLCIANNAEKLAEHLKITGGKVVTRFPPEPNGYLHIGHAKAMFVDFGFAERYSGDCYLRFDDTNPEAEKQEYIDHIQDIVAWLGYKPWKVTYSSDYFTELYNFAIQLIRSGNAYVDHQTAEEIKAYREERRPSPWRDRPVEESLQLFEDMRRGLIDEGKATLRMRMDPKNANYNMFDLIAYRIKFTPHPHAGRDWCIYPSYDYTHCLVDALENITHSLCTLEFESRRASYYWLLHVLDTYKPVVWEYGRLNITHNVLSKRKLNRLVTDGYVDGWDDPRLLTLAGLRRRGVTPQAIKELCQEIGITRNDSEIHLHKLDHHIRTDLDATSPRALAVLDPLRLVLTNLPADHLQTFDAKVFPGRTEETYPVTLTRVVYVAAEDFREVDSKGYFALAPQKECMLKYAGIVRCTGFEKSGGKVTEVHAEFRLLEKGEKPPKGVLSWVGQPMAGQEPTMFEARLYDVLFKTSSVADTGDEWLQDLNPNSLTLKTGAISTPRITQAAPGSRFQLERLGYFCVDPDTRIGKLVLNRTCTMKETNLAALKGA</sequence>
<dbReference type="FunFam" id="1.10.10.2420:FF:000001">
    <property type="entry name" value="Glutamine--tRNA ligase cytoplasmic"/>
    <property type="match status" value="1"/>
</dbReference>
<dbReference type="EMBL" id="AGSI01000004">
    <property type="protein sequence ID" value="EIE25344.1"/>
    <property type="molecule type" value="Genomic_DNA"/>
</dbReference>
<dbReference type="KEGG" id="csl:COCSUDRAFT_35757"/>
<dbReference type="Gene3D" id="1.10.10.2420">
    <property type="match status" value="1"/>
</dbReference>
<evidence type="ECO:0000256" key="7">
    <source>
        <dbReference type="ARBA" id="ARBA00023146"/>
    </source>
</evidence>
<dbReference type="InterPro" id="IPR042558">
    <property type="entry name" value="Gln-tRNA-synth_Ib_RNA-bd_N_1"/>
</dbReference>
<dbReference type="EC" id="6.1.1.18" evidence="2"/>
<dbReference type="InterPro" id="IPR049437">
    <property type="entry name" value="tRNA-synt_1c_C2"/>
</dbReference>
<dbReference type="InterPro" id="IPR042559">
    <property type="entry name" value="Gln-tRNA-synth_Ib_RNA-bd_N_2"/>
</dbReference>
<dbReference type="InterPro" id="IPR014729">
    <property type="entry name" value="Rossmann-like_a/b/a_fold"/>
</dbReference>
<keyword evidence="4 10" id="KW-0547">Nucleotide-binding</keyword>
<dbReference type="InterPro" id="IPR007639">
    <property type="entry name" value="Gln-tRNA-synth_Ib_RNA-bd_N"/>
</dbReference>
<dbReference type="InterPro" id="IPR050132">
    <property type="entry name" value="Gln/Glu-tRNA_Ligase"/>
</dbReference>
<evidence type="ECO:0000256" key="5">
    <source>
        <dbReference type="ARBA" id="ARBA00022840"/>
    </source>
</evidence>
<comment type="similarity">
    <text evidence="1 10">Belongs to the class-I aminoacyl-tRNA synthetase family.</text>
</comment>
<feature type="domain" description="Glutamyl/glutaminyl-tRNA synthetase class Ib anti-codon binding" evidence="12">
    <location>
        <begin position="590"/>
        <end position="687"/>
    </location>
</feature>
<comment type="caution">
    <text evidence="16">The sequence shown here is derived from an EMBL/GenBank/DDBJ whole genome shotgun (WGS) entry which is preliminary data.</text>
</comment>
<dbReference type="GO" id="GO:0004819">
    <property type="term" value="F:glutamine-tRNA ligase activity"/>
    <property type="evidence" value="ECO:0007669"/>
    <property type="project" value="UniProtKB-EC"/>
</dbReference>
<accession>I0Z3X5</accession>
<feature type="domain" description="tRNA synthetases class I (E and Q) anti-codon binding" evidence="15">
    <location>
        <begin position="701"/>
        <end position="778"/>
    </location>
</feature>
<organism evidence="16 17">
    <name type="scientific">Coccomyxa subellipsoidea (strain C-169)</name>
    <name type="common">Green microalga</name>
    <dbReference type="NCBI Taxonomy" id="574566"/>
    <lineage>
        <taxon>Eukaryota</taxon>
        <taxon>Viridiplantae</taxon>
        <taxon>Chlorophyta</taxon>
        <taxon>core chlorophytes</taxon>
        <taxon>Trebouxiophyceae</taxon>
        <taxon>Trebouxiophyceae incertae sedis</taxon>
        <taxon>Coccomyxaceae</taxon>
        <taxon>Coccomyxa</taxon>
        <taxon>Coccomyxa subellipsoidea</taxon>
    </lineage>
</organism>
<reference evidence="16 17" key="1">
    <citation type="journal article" date="2012" name="Genome Biol.">
        <title>The genome of the polar eukaryotic microalga coccomyxa subellipsoidea reveals traits of cold adaptation.</title>
        <authorList>
            <person name="Blanc G."/>
            <person name="Agarkova I."/>
            <person name="Grimwood J."/>
            <person name="Kuo A."/>
            <person name="Brueggeman A."/>
            <person name="Dunigan D."/>
            <person name="Gurnon J."/>
            <person name="Ladunga I."/>
            <person name="Lindquist E."/>
            <person name="Lucas S."/>
            <person name="Pangilinan J."/>
            <person name="Proschold T."/>
            <person name="Salamov A."/>
            <person name="Schmutz J."/>
            <person name="Weeks D."/>
            <person name="Yamada T."/>
            <person name="Claverie J.M."/>
            <person name="Grigoriev I."/>
            <person name="Van Etten J."/>
            <person name="Lomsadze A."/>
            <person name="Borodovsky M."/>
        </authorList>
    </citation>
    <scope>NUCLEOTIDE SEQUENCE [LARGE SCALE GENOMIC DNA]</scope>
    <source>
        <strain evidence="16 17">C-169</strain>
    </source>
</reference>
<dbReference type="PANTHER" id="PTHR43097">
    <property type="entry name" value="GLUTAMINE-TRNA LIGASE"/>
    <property type="match status" value="1"/>
</dbReference>
<dbReference type="GO" id="GO:0048608">
    <property type="term" value="P:reproductive structure development"/>
    <property type="evidence" value="ECO:0007669"/>
    <property type="project" value="UniProtKB-ARBA"/>
</dbReference>
<evidence type="ECO:0000259" key="13">
    <source>
        <dbReference type="Pfam" id="PF04557"/>
    </source>
</evidence>
<dbReference type="Pfam" id="PF04558">
    <property type="entry name" value="tRNA_synt_1c_R1"/>
    <property type="match status" value="1"/>
</dbReference>
<gene>
    <name evidence="16" type="ORF">COCSUDRAFT_35757</name>
</gene>
<dbReference type="InterPro" id="IPR004514">
    <property type="entry name" value="Gln-tRNA-synth"/>
</dbReference>
<dbReference type="InterPro" id="IPR011035">
    <property type="entry name" value="Ribosomal_bL25/Gln-tRNA_synth"/>
</dbReference>
<dbReference type="SUPFAM" id="SSF50715">
    <property type="entry name" value="Ribosomal protein L25-like"/>
    <property type="match status" value="1"/>
</dbReference>
<dbReference type="GO" id="GO:0005524">
    <property type="term" value="F:ATP binding"/>
    <property type="evidence" value="ECO:0007669"/>
    <property type="project" value="UniProtKB-KW"/>
</dbReference>
<dbReference type="InterPro" id="IPR020058">
    <property type="entry name" value="Glu/Gln-tRNA-synth_Ib_cat-dom"/>
</dbReference>
<evidence type="ECO:0000256" key="3">
    <source>
        <dbReference type="ARBA" id="ARBA00022598"/>
    </source>
</evidence>
<dbReference type="Pfam" id="PF20974">
    <property type="entry name" value="tRNA-synt_1c_C2"/>
    <property type="match status" value="1"/>
</dbReference>
<dbReference type="Pfam" id="PF00749">
    <property type="entry name" value="tRNA-synt_1c"/>
    <property type="match status" value="1"/>
</dbReference>
<keyword evidence="17" id="KW-1185">Reference proteome</keyword>
<dbReference type="GO" id="GO:0005829">
    <property type="term" value="C:cytosol"/>
    <property type="evidence" value="ECO:0007669"/>
    <property type="project" value="TreeGrafter"/>
</dbReference>
<dbReference type="Pfam" id="PF03950">
    <property type="entry name" value="tRNA-synt_1c_C"/>
    <property type="match status" value="1"/>
</dbReference>
<dbReference type="InterPro" id="IPR007638">
    <property type="entry name" value="Gln-tRNA-synth_Ib_RNA-bd_2"/>
</dbReference>
<keyword evidence="5 10" id="KW-0067">ATP-binding</keyword>
<dbReference type="PRINTS" id="PR00987">
    <property type="entry name" value="TRNASYNTHGLU"/>
</dbReference>
<dbReference type="FunFam" id="3.40.50.620:FF:000037">
    <property type="entry name" value="Glutamine--tRNA ligase cytoplasmic"/>
    <property type="match status" value="1"/>
</dbReference>
<dbReference type="InterPro" id="IPR000924">
    <property type="entry name" value="Glu/Gln-tRNA-synth"/>
</dbReference>
<dbReference type="PANTHER" id="PTHR43097:SF4">
    <property type="entry name" value="GLUTAMINE--TRNA LIGASE"/>
    <property type="match status" value="1"/>
</dbReference>
<dbReference type="Pfam" id="PF04557">
    <property type="entry name" value="tRNA_synt_1c_R2"/>
    <property type="match status" value="1"/>
</dbReference>
<evidence type="ECO:0000256" key="1">
    <source>
        <dbReference type="ARBA" id="ARBA00005594"/>
    </source>
</evidence>
<evidence type="ECO:0000313" key="16">
    <source>
        <dbReference type="EMBL" id="EIE25344.1"/>
    </source>
</evidence>
<evidence type="ECO:0000259" key="15">
    <source>
        <dbReference type="Pfam" id="PF20974"/>
    </source>
</evidence>
<dbReference type="InterPro" id="IPR001412">
    <property type="entry name" value="aa-tRNA-synth_I_CS"/>
</dbReference>